<dbReference type="AlphaFoldDB" id="A0A9W4K7N4"/>
<evidence type="ECO:0000313" key="1">
    <source>
        <dbReference type="EMBL" id="CAG8885642.1"/>
    </source>
</evidence>
<reference evidence="1" key="1">
    <citation type="submission" date="2021-07" db="EMBL/GenBank/DDBJ databases">
        <authorList>
            <person name="Branca A.L. A."/>
        </authorList>
    </citation>
    <scope>NUCLEOTIDE SEQUENCE</scope>
</reference>
<name>A0A9W4K7N4_9EURO</name>
<comment type="caution">
    <text evidence="1">The sequence shown here is derived from an EMBL/GenBank/DDBJ whole genome shotgun (WGS) entry which is preliminary data.</text>
</comment>
<dbReference type="OrthoDB" id="4355369at2759"/>
<keyword evidence="2" id="KW-1185">Reference proteome</keyword>
<organism evidence="1 2">
    <name type="scientific">Penicillium egyptiacum</name>
    <dbReference type="NCBI Taxonomy" id="1303716"/>
    <lineage>
        <taxon>Eukaryota</taxon>
        <taxon>Fungi</taxon>
        <taxon>Dikarya</taxon>
        <taxon>Ascomycota</taxon>
        <taxon>Pezizomycotina</taxon>
        <taxon>Eurotiomycetes</taxon>
        <taxon>Eurotiomycetidae</taxon>
        <taxon>Eurotiales</taxon>
        <taxon>Aspergillaceae</taxon>
        <taxon>Penicillium</taxon>
    </lineage>
</organism>
<dbReference type="EMBL" id="CAJVRC010000835">
    <property type="protein sequence ID" value="CAG8885642.1"/>
    <property type="molecule type" value="Genomic_DNA"/>
</dbReference>
<evidence type="ECO:0000313" key="2">
    <source>
        <dbReference type="Proteomes" id="UP001154252"/>
    </source>
</evidence>
<sequence>MLGWFWSHNKELLGDLLTYAARRNCVAGARWISHHTESHDWRLALFAAADKTERESAEIFGILMHHPPPGYKRDGRGRTGRTLSEDLLIMIVGKACTKSRVYDLILSGECSNEEIYRLQSEKACLEEVAVQKI</sequence>
<proteinExistence type="predicted"/>
<accession>A0A9W4K7N4</accession>
<dbReference type="Proteomes" id="UP001154252">
    <property type="component" value="Unassembled WGS sequence"/>
</dbReference>
<gene>
    <name evidence="1" type="ORF">PEGY_LOCUS468</name>
</gene>
<protein>
    <submittedName>
        <fullName evidence="1">Uncharacterized protein</fullName>
    </submittedName>
</protein>